<dbReference type="SUPFAM" id="SSF55729">
    <property type="entry name" value="Acyl-CoA N-acyltransferases (Nat)"/>
    <property type="match status" value="1"/>
</dbReference>
<comment type="caution">
    <text evidence="2">The sequence shown here is derived from an EMBL/GenBank/DDBJ whole genome shotgun (WGS) entry which is preliminary data.</text>
</comment>
<evidence type="ECO:0000313" key="3">
    <source>
        <dbReference type="Proteomes" id="UP001501821"/>
    </source>
</evidence>
<evidence type="ECO:0000313" key="2">
    <source>
        <dbReference type="EMBL" id="GAA3826832.1"/>
    </source>
</evidence>
<protein>
    <submittedName>
        <fullName evidence="2">GNAT family N-acetyltransferase</fullName>
    </submittedName>
</protein>
<accession>A0ABP7ITW4</accession>
<reference evidence="3" key="1">
    <citation type="journal article" date="2019" name="Int. J. Syst. Evol. Microbiol.">
        <title>The Global Catalogue of Microorganisms (GCM) 10K type strain sequencing project: providing services to taxonomists for standard genome sequencing and annotation.</title>
        <authorList>
            <consortium name="The Broad Institute Genomics Platform"/>
            <consortium name="The Broad Institute Genome Sequencing Center for Infectious Disease"/>
            <person name="Wu L."/>
            <person name="Ma J."/>
        </authorList>
    </citation>
    <scope>NUCLEOTIDE SEQUENCE [LARGE SCALE GENOMIC DNA]</scope>
    <source>
        <strain evidence="3">JCM 16953</strain>
    </source>
</reference>
<gene>
    <name evidence="2" type="ORF">GCM10022242_30150</name>
</gene>
<feature type="domain" description="N-acetyltransferase" evidence="1">
    <location>
        <begin position="145"/>
        <end position="278"/>
    </location>
</feature>
<name>A0ABP7ITW4_9ACTN</name>
<dbReference type="CDD" id="cd04301">
    <property type="entry name" value="NAT_SF"/>
    <property type="match status" value="1"/>
</dbReference>
<proteinExistence type="predicted"/>
<dbReference type="InterPro" id="IPR000182">
    <property type="entry name" value="GNAT_dom"/>
</dbReference>
<organism evidence="2 3">
    <name type="scientific">Nocardioides panacisoli</name>
    <dbReference type="NCBI Taxonomy" id="627624"/>
    <lineage>
        <taxon>Bacteria</taxon>
        <taxon>Bacillati</taxon>
        <taxon>Actinomycetota</taxon>
        <taxon>Actinomycetes</taxon>
        <taxon>Propionibacteriales</taxon>
        <taxon>Nocardioidaceae</taxon>
        <taxon>Nocardioides</taxon>
    </lineage>
</organism>
<keyword evidence="3" id="KW-1185">Reference proteome</keyword>
<dbReference type="InterPro" id="IPR016181">
    <property type="entry name" value="Acyl_CoA_acyltransferase"/>
</dbReference>
<sequence>MIVDLELAARIERAEAEFMAACSRAAATRYGVPTFRVPIAGGFATYAGDDSPFNKVAGTGFGGVPTGATLDDVERRYAEHRSPVGFEISTLAEPALFEMLTGRDYLLVGFEDVLVRALSPRPRAAAPPDREIAVTRAEDRIAVWMDVAVESALTPDDHGVPQLDAFPRQALETAEQIGIDAGARAYLATVGGRPAGAGGLRISGPLAQLTGAGTLPTYRRRGVQAELVRVRLADARAAGCEHAVVTTQPGSTSQANMRRAGFELGYSRAVLARRAEAG</sequence>
<dbReference type="Proteomes" id="UP001501821">
    <property type="component" value="Unassembled WGS sequence"/>
</dbReference>
<dbReference type="EMBL" id="BAABAH010000011">
    <property type="protein sequence ID" value="GAA3826832.1"/>
    <property type="molecule type" value="Genomic_DNA"/>
</dbReference>
<dbReference type="Gene3D" id="3.40.630.30">
    <property type="match status" value="1"/>
</dbReference>
<dbReference type="PROSITE" id="PS51186">
    <property type="entry name" value="GNAT"/>
    <property type="match status" value="1"/>
</dbReference>
<evidence type="ECO:0000259" key="1">
    <source>
        <dbReference type="PROSITE" id="PS51186"/>
    </source>
</evidence>
<dbReference type="Pfam" id="PF00583">
    <property type="entry name" value="Acetyltransf_1"/>
    <property type="match status" value="1"/>
</dbReference>